<reference evidence="13 14" key="1">
    <citation type="submission" date="2020-12" db="EMBL/GenBank/DDBJ databases">
        <title>A novel species.</title>
        <authorList>
            <person name="Li K."/>
        </authorList>
    </citation>
    <scope>NUCLEOTIDE SEQUENCE [LARGE SCALE GENOMIC DNA]</scope>
    <source>
        <strain evidence="13 14">ZYC-3</strain>
    </source>
</reference>
<evidence type="ECO:0000256" key="8">
    <source>
        <dbReference type="PIRSR" id="PIRSR623612-1"/>
    </source>
</evidence>
<dbReference type="SUPFAM" id="SSF82171">
    <property type="entry name" value="DPP6 N-terminal domain-like"/>
    <property type="match status" value="1"/>
</dbReference>
<evidence type="ECO:0000259" key="10">
    <source>
        <dbReference type="Pfam" id="PF01447"/>
    </source>
</evidence>
<dbReference type="InterPro" id="IPR023612">
    <property type="entry name" value="Peptidase_M4"/>
</dbReference>
<dbReference type="EMBL" id="CP066831">
    <property type="protein sequence ID" value="QQM38831.1"/>
    <property type="molecule type" value="Genomic_DNA"/>
</dbReference>
<evidence type="ECO:0000256" key="4">
    <source>
        <dbReference type="ARBA" id="ARBA00022729"/>
    </source>
</evidence>
<dbReference type="AlphaFoldDB" id="A0A7T7I0Q9"/>
<gene>
    <name evidence="13" type="ORF">JEQ17_04655</name>
</gene>
<keyword evidence="4" id="KW-0732">Signal</keyword>
<evidence type="ECO:0000256" key="3">
    <source>
        <dbReference type="ARBA" id="ARBA00022723"/>
    </source>
</evidence>
<accession>A0A7T7I0Q9</accession>
<keyword evidence="2" id="KW-0645">Protease</keyword>
<keyword evidence="3" id="KW-0479">Metal-binding</keyword>
<dbReference type="Proteomes" id="UP000595636">
    <property type="component" value="Chromosome"/>
</dbReference>
<dbReference type="Pfam" id="PF02868">
    <property type="entry name" value="Peptidase_M4_C"/>
    <property type="match status" value="1"/>
</dbReference>
<sequence>MALCRAALGHRHGRRGGWGSVRDCRNVRGGRDGSRARLSGLSGAAALFGVAALVVPAVPADAATAGAAPRPPSPGEVIPGQETRTPALVRDIREQAPSTGSAAGAARTYLDDKRSRYCIADAQRDLVPAGTTTASGQETVRLQQRHRGVPVLGGQYVVRMETKDGERVVTGTSGKYFTELRTATTPEVGEELAVERAVDAVLAEFDAKHFAVKSPREGDEDESPLTGTARGLVVLPTGAGVLTQRVTVRGTDPASGEPVLREVYIDARAGYPVLQYSGIKTFGAPGQAAGKPAAGTAPKRTRAASKGSGVRLDGTTVALDVELDENRGEYVLRDRTRIPPDEFTDNVLSTWDARGKWASDVGGQWPDGIQEFGSPTPAFGTEATESGAVDAHWAAGQVYDYFKNKHGRNSLDGRGMTINSLVGITDYGQPYVNAFWDGEKMVYGTGDAEYRPLSASVDVVGHEMTHGVIEHSANLVYAGQSGAMNEAIADYFGNAIETDVYDIPVTHPDAGLLGERLCRTKTPRECALRDLNDGRNTAKSFLGVGFATDNGGVHLNSTIFGGALWDAREELGAEVTDRIVHKALTEYLTPLDGFTEGRAAVLAAAQDLGVPAPGQKALQRAFTAHGIVPGWELALGVDSDPLLDRVNTTRTNLGAGGGWWAASKSNEEGSEPYSVWAGRADGEGQLKLMSPNDGRYHVNPATDGRTVVWQAHGSDGVDILARPLAGGPVKVLWHGRAVGSSVDVDGDVVAFDYQNHGGRQGVAYLSLKDPTNKVTTGGGTYHRAYSSSVSNGKVAYQERRRVRAEYALNTVVVDVATGGKREIQTAPSSTSLGPTAINGTHVFWLLDEGTAEGRTALRRAALDGSGVVDLSPQTAPDALNAYDVTVSEDAVTVGTYLPDTEIRNESVPKLHQFAAGGSPEDPGTRKGRVSCNRGEQASAAAVAGGQVVWLDATTGVTDVVTRTRPTGRCG</sequence>
<dbReference type="Pfam" id="PF01447">
    <property type="entry name" value="Peptidase_M4"/>
    <property type="match status" value="1"/>
</dbReference>
<keyword evidence="6" id="KW-0862">Zinc</keyword>
<feature type="active site" description="Proton donor" evidence="8">
    <location>
        <position position="554"/>
    </location>
</feature>
<dbReference type="CDD" id="cd09597">
    <property type="entry name" value="M4_TLP"/>
    <property type="match status" value="1"/>
</dbReference>
<evidence type="ECO:0000313" key="13">
    <source>
        <dbReference type="EMBL" id="QQM38831.1"/>
    </source>
</evidence>
<evidence type="ECO:0000256" key="6">
    <source>
        <dbReference type="ARBA" id="ARBA00022833"/>
    </source>
</evidence>
<evidence type="ECO:0000256" key="2">
    <source>
        <dbReference type="ARBA" id="ARBA00022670"/>
    </source>
</evidence>
<dbReference type="PANTHER" id="PTHR33794">
    <property type="entry name" value="BACILLOLYSIN"/>
    <property type="match status" value="1"/>
</dbReference>
<evidence type="ECO:0000259" key="11">
    <source>
        <dbReference type="Pfam" id="PF02868"/>
    </source>
</evidence>
<organism evidence="13 14">
    <name type="scientific">Streptomyces liliifuscus</name>
    <dbReference type="NCBI Taxonomy" id="2797636"/>
    <lineage>
        <taxon>Bacteria</taxon>
        <taxon>Bacillati</taxon>
        <taxon>Actinomycetota</taxon>
        <taxon>Actinomycetes</taxon>
        <taxon>Kitasatosporales</taxon>
        <taxon>Streptomycetaceae</taxon>
        <taxon>Streptomyces</taxon>
    </lineage>
</organism>
<comment type="similarity">
    <text evidence="1">Belongs to the peptidase M4 family.</text>
</comment>
<dbReference type="InterPro" id="IPR013856">
    <property type="entry name" value="Peptidase_M4_domain"/>
</dbReference>
<dbReference type="Gene3D" id="3.10.170.10">
    <property type="match status" value="1"/>
</dbReference>
<dbReference type="PANTHER" id="PTHR33794:SF1">
    <property type="entry name" value="BACILLOLYSIN"/>
    <property type="match status" value="1"/>
</dbReference>
<name>A0A7T7I0Q9_9ACTN</name>
<evidence type="ECO:0000256" key="1">
    <source>
        <dbReference type="ARBA" id="ARBA00009388"/>
    </source>
</evidence>
<dbReference type="GO" id="GO:0046872">
    <property type="term" value="F:metal ion binding"/>
    <property type="evidence" value="ECO:0007669"/>
    <property type="project" value="UniProtKB-KW"/>
</dbReference>
<dbReference type="Gene3D" id="3.10.450.490">
    <property type="match status" value="1"/>
</dbReference>
<dbReference type="InterPro" id="IPR011096">
    <property type="entry name" value="FTP_domain"/>
</dbReference>
<evidence type="ECO:0000256" key="9">
    <source>
        <dbReference type="SAM" id="MobiDB-lite"/>
    </source>
</evidence>
<dbReference type="InterPro" id="IPR050728">
    <property type="entry name" value="Zinc_Metalloprotease_M4"/>
</dbReference>
<dbReference type="SUPFAM" id="SSF55486">
    <property type="entry name" value="Metalloproteases ('zincins'), catalytic domain"/>
    <property type="match status" value="1"/>
</dbReference>
<feature type="domain" description="FTP" evidence="12">
    <location>
        <begin position="131"/>
        <end position="158"/>
    </location>
</feature>
<evidence type="ECO:0000256" key="5">
    <source>
        <dbReference type="ARBA" id="ARBA00022801"/>
    </source>
</evidence>
<feature type="active site" description="Proton donor" evidence="8">
    <location>
        <position position="463"/>
    </location>
</feature>
<proteinExistence type="inferred from homology"/>
<dbReference type="Gene3D" id="1.10.390.10">
    <property type="entry name" value="Neutral Protease Domain 2"/>
    <property type="match status" value="1"/>
</dbReference>
<evidence type="ECO:0000256" key="7">
    <source>
        <dbReference type="ARBA" id="ARBA00023049"/>
    </source>
</evidence>
<dbReference type="PRINTS" id="PR00730">
    <property type="entry name" value="THERMOLYSIN"/>
</dbReference>
<protein>
    <submittedName>
        <fullName evidence="13">M4 family metallopeptidase</fullName>
    </submittedName>
</protein>
<feature type="domain" description="Peptidase M4 C-terminal" evidence="11">
    <location>
        <begin position="473"/>
        <end position="627"/>
    </location>
</feature>
<dbReference type="InterPro" id="IPR027268">
    <property type="entry name" value="Peptidase_M4/M1_CTD_sf"/>
</dbReference>
<feature type="domain" description="Peptidase M4" evidence="10">
    <location>
        <begin position="307"/>
        <end position="470"/>
    </location>
</feature>
<evidence type="ECO:0000259" key="12">
    <source>
        <dbReference type="Pfam" id="PF07504"/>
    </source>
</evidence>
<dbReference type="InterPro" id="IPR001570">
    <property type="entry name" value="Peptidase_M4_C_domain"/>
</dbReference>
<dbReference type="KEGG" id="slf:JEQ17_04655"/>
<feature type="region of interest" description="Disordered" evidence="9">
    <location>
        <begin position="286"/>
        <end position="308"/>
    </location>
</feature>
<feature type="compositionally biased region" description="Low complexity" evidence="9">
    <location>
        <begin position="286"/>
        <end position="298"/>
    </location>
</feature>
<dbReference type="GO" id="GO:0006508">
    <property type="term" value="P:proteolysis"/>
    <property type="evidence" value="ECO:0007669"/>
    <property type="project" value="UniProtKB-KW"/>
</dbReference>
<keyword evidence="7" id="KW-0482">Metalloprotease</keyword>
<dbReference type="GO" id="GO:0004222">
    <property type="term" value="F:metalloendopeptidase activity"/>
    <property type="evidence" value="ECO:0007669"/>
    <property type="project" value="InterPro"/>
</dbReference>
<keyword evidence="5" id="KW-0378">Hydrolase</keyword>
<dbReference type="Pfam" id="PF07504">
    <property type="entry name" value="FTP"/>
    <property type="match status" value="1"/>
</dbReference>
<evidence type="ECO:0000313" key="14">
    <source>
        <dbReference type="Proteomes" id="UP000595636"/>
    </source>
</evidence>
<keyword evidence="14" id="KW-1185">Reference proteome</keyword>